<protein>
    <submittedName>
        <fullName evidence="1">Uncharacterized protein</fullName>
    </submittedName>
</protein>
<proteinExistence type="predicted"/>
<evidence type="ECO:0000313" key="2">
    <source>
        <dbReference type="Proteomes" id="UP001054821"/>
    </source>
</evidence>
<organism evidence="1 2">
    <name type="scientific">Prunus dulcis</name>
    <name type="common">Almond</name>
    <name type="synonym">Amygdalus dulcis</name>
    <dbReference type="NCBI Taxonomy" id="3755"/>
    <lineage>
        <taxon>Eukaryota</taxon>
        <taxon>Viridiplantae</taxon>
        <taxon>Streptophyta</taxon>
        <taxon>Embryophyta</taxon>
        <taxon>Tracheophyta</taxon>
        <taxon>Spermatophyta</taxon>
        <taxon>Magnoliopsida</taxon>
        <taxon>eudicotyledons</taxon>
        <taxon>Gunneridae</taxon>
        <taxon>Pentapetalae</taxon>
        <taxon>rosids</taxon>
        <taxon>fabids</taxon>
        <taxon>Rosales</taxon>
        <taxon>Rosaceae</taxon>
        <taxon>Amygdaloideae</taxon>
        <taxon>Amygdaleae</taxon>
        <taxon>Prunus</taxon>
    </lineage>
</organism>
<sequence>MGSAFNYITFQPGLVKFSSHSLLTSSLAVIQFGHDALLFINSSEHCSSCVASCIFKFAKVRSFKQINDSIVFELKLAFFSDTTLPPALKHDFDTTMEVGIVSKSRAISETIGYSD</sequence>
<comment type="caution">
    <text evidence="1">The sequence shown here is derived from an EMBL/GenBank/DDBJ whole genome shotgun (WGS) entry which is preliminary data.</text>
</comment>
<reference evidence="1 2" key="1">
    <citation type="journal article" date="2022" name="G3 (Bethesda)">
        <title>Whole-genome sequence and methylome profiling of the almond [Prunus dulcis (Mill.) D.A. Webb] cultivar 'Nonpareil'.</title>
        <authorList>
            <person name="D'Amico-Willman K.M."/>
            <person name="Ouma W.Z."/>
            <person name="Meulia T."/>
            <person name="Sideli G.M."/>
            <person name="Gradziel T.M."/>
            <person name="Fresnedo-Ramirez J."/>
        </authorList>
    </citation>
    <scope>NUCLEOTIDE SEQUENCE [LARGE SCALE GENOMIC DNA]</scope>
    <source>
        <strain evidence="1">Clone GOH B32 T37-40</strain>
    </source>
</reference>
<keyword evidence="2" id="KW-1185">Reference proteome</keyword>
<name>A0AAD4ZP34_PRUDU</name>
<accession>A0AAD4ZP34</accession>
<dbReference type="Proteomes" id="UP001054821">
    <property type="component" value="Chromosome 1"/>
</dbReference>
<dbReference type="AlphaFoldDB" id="A0AAD4ZP34"/>
<dbReference type="EMBL" id="JAJFAZ020000001">
    <property type="protein sequence ID" value="KAI5351600.1"/>
    <property type="molecule type" value="Genomic_DNA"/>
</dbReference>
<evidence type="ECO:0000313" key="1">
    <source>
        <dbReference type="EMBL" id="KAI5351600.1"/>
    </source>
</evidence>
<gene>
    <name evidence="1" type="ORF">L3X38_004491</name>
</gene>